<keyword evidence="10" id="KW-0547">Nucleotide-binding</keyword>
<evidence type="ECO:0000256" key="3">
    <source>
        <dbReference type="ARBA" id="ARBA00001946"/>
    </source>
</evidence>
<evidence type="ECO:0000256" key="5">
    <source>
        <dbReference type="ARBA" id="ARBA00012438"/>
    </source>
</evidence>
<evidence type="ECO:0000313" key="27">
    <source>
        <dbReference type="Proteomes" id="UP000549911"/>
    </source>
</evidence>
<keyword evidence="14" id="KW-0460">Magnesium</keyword>
<evidence type="ECO:0000256" key="16">
    <source>
        <dbReference type="ARBA" id="ARBA00022989"/>
    </source>
</evidence>
<comment type="subcellular location">
    <subcellularLocation>
        <location evidence="4">Cell membrane</location>
        <topology evidence="4">Multi-pass membrane protein</topology>
    </subcellularLocation>
</comment>
<dbReference type="Pfam" id="PF00512">
    <property type="entry name" value="HisKA"/>
    <property type="match status" value="1"/>
</dbReference>
<dbReference type="InterPro" id="IPR036097">
    <property type="entry name" value="HisK_dim/P_sf"/>
</dbReference>
<dbReference type="PROSITE" id="PS50885">
    <property type="entry name" value="HAMP"/>
    <property type="match status" value="1"/>
</dbReference>
<keyword evidence="7" id="KW-0597">Phosphoprotein</keyword>
<dbReference type="InterPro" id="IPR005467">
    <property type="entry name" value="His_kinase_dom"/>
</dbReference>
<proteinExistence type="predicted"/>
<dbReference type="CDD" id="cd00082">
    <property type="entry name" value="HisKA"/>
    <property type="match status" value="1"/>
</dbReference>
<evidence type="ECO:0000256" key="14">
    <source>
        <dbReference type="ARBA" id="ARBA00022842"/>
    </source>
</evidence>
<dbReference type="PRINTS" id="PR00344">
    <property type="entry name" value="BCTRLSENSOR"/>
</dbReference>
<reference evidence="26 27" key="1">
    <citation type="submission" date="2020-07" db="EMBL/GenBank/DDBJ databases">
        <authorList>
            <person name="Partida-Martinez L."/>
            <person name="Huntemann M."/>
            <person name="Clum A."/>
            <person name="Wang J."/>
            <person name="Palaniappan K."/>
            <person name="Ritter S."/>
            <person name="Chen I.-M."/>
            <person name="Stamatis D."/>
            <person name="Reddy T."/>
            <person name="O'Malley R."/>
            <person name="Daum C."/>
            <person name="Shapiro N."/>
            <person name="Ivanova N."/>
            <person name="Kyrpides N."/>
            <person name="Woyke T."/>
        </authorList>
    </citation>
    <scope>NUCLEOTIDE SEQUENCE [LARGE SCALE GENOMIC DNA]</scope>
    <source>
        <strain evidence="26 27">AT2.17</strain>
    </source>
</reference>
<reference evidence="26 27" key="2">
    <citation type="submission" date="2020-08" db="EMBL/GenBank/DDBJ databases">
        <title>The Agave Microbiome: Exploring the role of microbial communities in plant adaptations to desert environments.</title>
        <authorList>
            <person name="Partida-Martinez L.P."/>
        </authorList>
    </citation>
    <scope>NUCLEOTIDE SEQUENCE [LARGE SCALE GENOMIC DNA]</scope>
    <source>
        <strain evidence="26 27">AT2.17</strain>
    </source>
</reference>
<keyword evidence="11 26" id="KW-0418">Kinase</keyword>
<dbReference type="SMART" id="SM00387">
    <property type="entry name" value="HATPase_c"/>
    <property type="match status" value="1"/>
</dbReference>
<dbReference type="PROSITE" id="PS50109">
    <property type="entry name" value="HIS_KIN"/>
    <property type="match status" value="1"/>
</dbReference>
<dbReference type="InterPro" id="IPR004358">
    <property type="entry name" value="Sig_transdc_His_kin-like_C"/>
</dbReference>
<keyword evidence="19" id="KW-0843">Virulence</keyword>
<evidence type="ECO:0000313" key="26">
    <source>
        <dbReference type="EMBL" id="NYE38542.1"/>
    </source>
</evidence>
<evidence type="ECO:0000256" key="12">
    <source>
        <dbReference type="ARBA" id="ARBA00022801"/>
    </source>
</evidence>
<evidence type="ECO:0000256" key="11">
    <source>
        <dbReference type="ARBA" id="ARBA00022777"/>
    </source>
</evidence>
<dbReference type="InterPro" id="IPR036890">
    <property type="entry name" value="HATPase_C_sf"/>
</dbReference>
<evidence type="ECO:0000256" key="17">
    <source>
        <dbReference type="ARBA" id="ARBA00023012"/>
    </source>
</evidence>
<sequence>MRRSLLVTAAAAISMVLLAMLVPMAILVRSYALEDRLARAALEVQVVETVVSGQDVGSVNQYVDKLNDTTEHTQVTVLYPEALGGHQVGPDPGEDALVLDARNTGRARVDDVPGGSQILVPVSRGGNSALPSQTPVIRIVVEEPGLDSVVGVAWGLLALLAATLLVGSLVVVDRLGRSFVQPIRELADHTQALGRTGSIEPVASVTGPPEVQELGHAIDRLVGRIQLLLSRERENVADLSHRLRTPVTALRLRVEAVDDADLRTRLSGDLDALQATVDEIVREARRSEREGLDPRTDGVAVISERVRHWEALAEDQGRSYELRLAPSGPSVPASRADLEALVDVLLDNVFSHTPDDAAVRITLAASEHEVELVVEDAGPGLPADLEATSRGTSGAGSTGLGLSIAARTAADSGGAITTGSSDMGGARVAVTLRTA</sequence>
<dbReference type="PANTHER" id="PTHR44936:SF9">
    <property type="entry name" value="SENSOR PROTEIN CREC"/>
    <property type="match status" value="1"/>
</dbReference>
<dbReference type="PANTHER" id="PTHR44936">
    <property type="entry name" value="SENSOR PROTEIN CREC"/>
    <property type="match status" value="1"/>
</dbReference>
<keyword evidence="6" id="KW-1003">Cell membrane</keyword>
<keyword evidence="8" id="KW-0808">Transferase</keyword>
<keyword evidence="15" id="KW-0904">Protein phosphatase</keyword>
<comment type="catalytic activity">
    <reaction evidence="1">
        <text>ATP + protein L-histidine = ADP + protein N-phospho-L-histidine.</text>
        <dbReference type="EC" id="2.7.13.3"/>
    </reaction>
</comment>
<comment type="caution">
    <text evidence="26">The sequence shown here is derived from an EMBL/GenBank/DDBJ whole genome shotgun (WGS) entry which is preliminary data.</text>
</comment>
<keyword evidence="9 23" id="KW-0812">Transmembrane</keyword>
<dbReference type="RefSeq" id="WP_179621186.1">
    <property type="nucleotide sequence ID" value="NZ_JACCBW010000005.1"/>
</dbReference>
<keyword evidence="27" id="KW-1185">Reference proteome</keyword>
<dbReference type="EMBL" id="JACCBW010000005">
    <property type="protein sequence ID" value="NYE38542.1"/>
    <property type="molecule type" value="Genomic_DNA"/>
</dbReference>
<evidence type="ECO:0000256" key="22">
    <source>
        <dbReference type="ARBA" id="ARBA00041776"/>
    </source>
</evidence>
<dbReference type="Pfam" id="PF00672">
    <property type="entry name" value="HAMP"/>
    <property type="match status" value="1"/>
</dbReference>
<evidence type="ECO:0000256" key="19">
    <source>
        <dbReference type="ARBA" id="ARBA00023026"/>
    </source>
</evidence>
<evidence type="ECO:0000256" key="4">
    <source>
        <dbReference type="ARBA" id="ARBA00004651"/>
    </source>
</evidence>
<dbReference type="InterPro" id="IPR050980">
    <property type="entry name" value="2C_sensor_his_kinase"/>
</dbReference>
<organism evidence="26 27">
    <name type="scientific">Nocardioides cavernae</name>
    <dbReference type="NCBI Taxonomy" id="1921566"/>
    <lineage>
        <taxon>Bacteria</taxon>
        <taxon>Bacillati</taxon>
        <taxon>Actinomycetota</taxon>
        <taxon>Actinomycetes</taxon>
        <taxon>Propionibacteriales</taxon>
        <taxon>Nocardioidaceae</taxon>
        <taxon>Nocardioides</taxon>
    </lineage>
</organism>
<gene>
    <name evidence="26" type="ORF">F4692_003692</name>
</gene>
<keyword evidence="17" id="KW-0902">Two-component regulatory system</keyword>
<evidence type="ECO:0000256" key="10">
    <source>
        <dbReference type="ARBA" id="ARBA00022741"/>
    </source>
</evidence>
<dbReference type="GO" id="GO:0000155">
    <property type="term" value="F:phosphorelay sensor kinase activity"/>
    <property type="evidence" value="ECO:0007669"/>
    <property type="project" value="InterPro"/>
</dbReference>
<keyword evidence="16 23" id="KW-1133">Transmembrane helix</keyword>
<dbReference type="Gene3D" id="3.30.565.10">
    <property type="entry name" value="Histidine kinase-like ATPase, C-terminal domain"/>
    <property type="match status" value="1"/>
</dbReference>
<evidence type="ECO:0000256" key="9">
    <source>
        <dbReference type="ARBA" id="ARBA00022692"/>
    </source>
</evidence>
<dbReference type="EC" id="2.7.13.3" evidence="5"/>
<dbReference type="InterPro" id="IPR003661">
    <property type="entry name" value="HisK_dim/P_dom"/>
</dbReference>
<dbReference type="InterPro" id="IPR003660">
    <property type="entry name" value="HAMP_dom"/>
</dbReference>
<evidence type="ECO:0000256" key="6">
    <source>
        <dbReference type="ARBA" id="ARBA00022475"/>
    </source>
</evidence>
<accession>A0A7Y9H5Z4</accession>
<keyword evidence="13" id="KW-0067">ATP-binding</keyword>
<feature type="domain" description="Histidine kinase" evidence="24">
    <location>
        <begin position="238"/>
        <end position="435"/>
    </location>
</feature>
<evidence type="ECO:0000256" key="21">
    <source>
        <dbReference type="ARBA" id="ARBA00040454"/>
    </source>
</evidence>
<dbReference type="SMART" id="SM00388">
    <property type="entry name" value="HisKA"/>
    <property type="match status" value="1"/>
</dbReference>
<dbReference type="InterPro" id="IPR003594">
    <property type="entry name" value="HATPase_dom"/>
</dbReference>
<comment type="cofactor">
    <cofactor evidence="2">
        <name>Mn(2+)</name>
        <dbReference type="ChEBI" id="CHEBI:29035"/>
    </cofactor>
</comment>
<dbReference type="SUPFAM" id="SSF55874">
    <property type="entry name" value="ATPase domain of HSP90 chaperone/DNA topoisomerase II/histidine kinase"/>
    <property type="match status" value="1"/>
</dbReference>
<dbReference type="SMART" id="SM00304">
    <property type="entry name" value="HAMP"/>
    <property type="match status" value="2"/>
</dbReference>
<keyword evidence="18" id="KW-0346">Stress response</keyword>
<evidence type="ECO:0000256" key="8">
    <source>
        <dbReference type="ARBA" id="ARBA00022679"/>
    </source>
</evidence>
<evidence type="ECO:0000259" key="24">
    <source>
        <dbReference type="PROSITE" id="PS50109"/>
    </source>
</evidence>
<evidence type="ECO:0000256" key="23">
    <source>
        <dbReference type="SAM" id="Phobius"/>
    </source>
</evidence>
<evidence type="ECO:0000259" key="25">
    <source>
        <dbReference type="PROSITE" id="PS50885"/>
    </source>
</evidence>
<name>A0A7Y9H5Z4_9ACTN</name>
<dbReference type="Gene3D" id="1.10.287.130">
    <property type="match status" value="1"/>
</dbReference>
<protein>
    <recommendedName>
        <fullName evidence="21">Signal transduction histidine-protein kinase/phosphatase MprB</fullName>
        <ecNumber evidence="5">2.7.13.3</ecNumber>
    </recommendedName>
    <alternativeName>
        <fullName evidence="22">Mycobacterial persistence regulator B</fullName>
    </alternativeName>
</protein>
<keyword evidence="20" id="KW-0464">Manganese</keyword>
<evidence type="ECO:0000256" key="18">
    <source>
        <dbReference type="ARBA" id="ARBA00023016"/>
    </source>
</evidence>
<dbReference type="AlphaFoldDB" id="A0A7Y9H5Z4"/>
<evidence type="ECO:0000256" key="15">
    <source>
        <dbReference type="ARBA" id="ARBA00022912"/>
    </source>
</evidence>
<dbReference type="GO" id="GO:0004721">
    <property type="term" value="F:phosphoprotein phosphatase activity"/>
    <property type="evidence" value="ECO:0007669"/>
    <property type="project" value="UniProtKB-KW"/>
</dbReference>
<evidence type="ECO:0000256" key="20">
    <source>
        <dbReference type="ARBA" id="ARBA00023211"/>
    </source>
</evidence>
<dbReference type="GO" id="GO:0005886">
    <property type="term" value="C:plasma membrane"/>
    <property type="evidence" value="ECO:0007669"/>
    <property type="project" value="UniProtKB-SubCell"/>
</dbReference>
<keyword evidence="12" id="KW-0378">Hydrolase</keyword>
<dbReference type="Proteomes" id="UP000549911">
    <property type="component" value="Unassembled WGS sequence"/>
</dbReference>
<dbReference type="SUPFAM" id="SSF47384">
    <property type="entry name" value="Homodimeric domain of signal transducing histidine kinase"/>
    <property type="match status" value="1"/>
</dbReference>
<dbReference type="Pfam" id="PF02518">
    <property type="entry name" value="HATPase_c"/>
    <property type="match status" value="1"/>
</dbReference>
<dbReference type="GO" id="GO:0005524">
    <property type="term" value="F:ATP binding"/>
    <property type="evidence" value="ECO:0007669"/>
    <property type="project" value="UniProtKB-KW"/>
</dbReference>
<feature type="domain" description="HAMP" evidence="25">
    <location>
        <begin position="177"/>
        <end position="230"/>
    </location>
</feature>
<feature type="transmembrane region" description="Helical" evidence="23">
    <location>
        <begin position="152"/>
        <end position="172"/>
    </location>
</feature>
<evidence type="ECO:0000256" key="13">
    <source>
        <dbReference type="ARBA" id="ARBA00022840"/>
    </source>
</evidence>
<evidence type="ECO:0000256" key="7">
    <source>
        <dbReference type="ARBA" id="ARBA00022553"/>
    </source>
</evidence>
<evidence type="ECO:0000256" key="2">
    <source>
        <dbReference type="ARBA" id="ARBA00001936"/>
    </source>
</evidence>
<keyword evidence="23" id="KW-0472">Membrane</keyword>
<evidence type="ECO:0000256" key="1">
    <source>
        <dbReference type="ARBA" id="ARBA00000085"/>
    </source>
</evidence>
<comment type="cofactor">
    <cofactor evidence="3">
        <name>Mg(2+)</name>
        <dbReference type="ChEBI" id="CHEBI:18420"/>
    </cofactor>
</comment>